<feature type="transmembrane region" description="Helical" evidence="1">
    <location>
        <begin position="137"/>
        <end position="157"/>
    </location>
</feature>
<dbReference type="Proteomes" id="UP001183648">
    <property type="component" value="Unassembled WGS sequence"/>
</dbReference>
<dbReference type="RefSeq" id="WP_310305539.1">
    <property type="nucleotide sequence ID" value="NZ_BAAAPS010000005.1"/>
</dbReference>
<gene>
    <name evidence="2" type="ORF">J2S63_003736</name>
</gene>
<keyword evidence="1" id="KW-0472">Membrane</keyword>
<sequence>MAGRDRTRTRRAARWAAWALGLGLLTVLATAPLIVQRTVEGLRFPDRLGTVPVEVTLVHNGYSVLDTGVLGSVFWDRTGPLGLGANLRVTGPPDAGGTLASYIDPAFLKVNAQSLNDPAAVGRAYARQLTDRFQEGFLTRAGLVGVAGGVVLTLILLPRLSRYDRRRRVLAVTATGAAMLVGSSAFAAVQYATWPGSDPAPRLYPLDARPELSFTSPQAREVAEQVQPFIEKNVRRLKERGAHYEEEAAASIASVLPAASSRLAPREGEVVVLAEADPQGSLVGTHVRRGLYAELVRLLGKDAFAARTISGDVSSNGTVGEEGFVRGEAEASPTIPVVAAKGDHDSTTTVDQLKKFGADVVDRKLVEVDGLTFTGGADPDFKSLFGGMVTNPSGVSPTERGAQVRKVVDEQEPGTPVHVVVHQPDAMLGYLGIDDIDLLRATRGHEDQPWDDGIPDLPPGSVSYGHWHDPDGPFVVWNTDTDKVTWTVVDQLGTSGGVEEQPTINRFSTPYSPPLKPMSLRLHYVDQDTGLVTGAVELTFEVDGRLRVGQRVELGQ</sequence>
<organism evidence="2 3">
    <name type="scientific">Nocardioides marmoribigeumensis</name>
    <dbReference type="NCBI Taxonomy" id="433649"/>
    <lineage>
        <taxon>Bacteria</taxon>
        <taxon>Bacillati</taxon>
        <taxon>Actinomycetota</taxon>
        <taxon>Actinomycetes</taxon>
        <taxon>Propionibacteriales</taxon>
        <taxon>Nocardioidaceae</taxon>
        <taxon>Nocardioides</taxon>
    </lineage>
</organism>
<accession>A0ABU2C0J6</accession>
<comment type="caution">
    <text evidence="2">The sequence shown here is derived from an EMBL/GenBank/DDBJ whole genome shotgun (WGS) entry which is preliminary data.</text>
</comment>
<feature type="transmembrane region" description="Helical" evidence="1">
    <location>
        <begin position="12"/>
        <end position="35"/>
    </location>
</feature>
<dbReference type="EMBL" id="JAVDYG010000001">
    <property type="protein sequence ID" value="MDR7364183.1"/>
    <property type="molecule type" value="Genomic_DNA"/>
</dbReference>
<protein>
    <submittedName>
        <fullName evidence="2">Uncharacterized protein</fullName>
    </submittedName>
</protein>
<keyword evidence="1" id="KW-1133">Transmembrane helix</keyword>
<feature type="transmembrane region" description="Helical" evidence="1">
    <location>
        <begin position="169"/>
        <end position="192"/>
    </location>
</feature>
<proteinExistence type="predicted"/>
<reference evidence="2 3" key="1">
    <citation type="submission" date="2023-07" db="EMBL/GenBank/DDBJ databases">
        <title>Sequencing the genomes of 1000 actinobacteria strains.</title>
        <authorList>
            <person name="Klenk H.-P."/>
        </authorList>
    </citation>
    <scope>NUCLEOTIDE SEQUENCE [LARGE SCALE GENOMIC DNA]</scope>
    <source>
        <strain evidence="2 3">DSM 19426</strain>
    </source>
</reference>
<dbReference type="SUPFAM" id="SSF56300">
    <property type="entry name" value="Metallo-dependent phosphatases"/>
    <property type="match status" value="1"/>
</dbReference>
<name>A0ABU2C0J6_9ACTN</name>
<dbReference type="InterPro" id="IPR029052">
    <property type="entry name" value="Metallo-depent_PP-like"/>
</dbReference>
<keyword evidence="1" id="KW-0812">Transmembrane</keyword>
<evidence type="ECO:0000256" key="1">
    <source>
        <dbReference type="SAM" id="Phobius"/>
    </source>
</evidence>
<evidence type="ECO:0000313" key="3">
    <source>
        <dbReference type="Proteomes" id="UP001183648"/>
    </source>
</evidence>
<evidence type="ECO:0000313" key="2">
    <source>
        <dbReference type="EMBL" id="MDR7364183.1"/>
    </source>
</evidence>
<keyword evidence="3" id="KW-1185">Reference proteome</keyword>